<dbReference type="OrthoDB" id="292164at2"/>
<gene>
    <name evidence="1" type="ORF">Q31a_24930</name>
</gene>
<accession>A0A518G6H5</accession>
<dbReference type="RefSeq" id="WP_145077649.1">
    <property type="nucleotide sequence ID" value="NZ_CP036298.1"/>
</dbReference>
<reference evidence="1 2" key="1">
    <citation type="submission" date="2019-02" db="EMBL/GenBank/DDBJ databases">
        <title>Deep-cultivation of Planctomycetes and their phenomic and genomic characterization uncovers novel biology.</title>
        <authorList>
            <person name="Wiegand S."/>
            <person name="Jogler M."/>
            <person name="Boedeker C."/>
            <person name="Pinto D."/>
            <person name="Vollmers J."/>
            <person name="Rivas-Marin E."/>
            <person name="Kohn T."/>
            <person name="Peeters S.H."/>
            <person name="Heuer A."/>
            <person name="Rast P."/>
            <person name="Oberbeckmann S."/>
            <person name="Bunk B."/>
            <person name="Jeske O."/>
            <person name="Meyerdierks A."/>
            <person name="Storesund J.E."/>
            <person name="Kallscheuer N."/>
            <person name="Luecker S."/>
            <person name="Lage O.M."/>
            <person name="Pohl T."/>
            <person name="Merkel B.J."/>
            <person name="Hornburger P."/>
            <person name="Mueller R.-W."/>
            <person name="Bruemmer F."/>
            <person name="Labrenz M."/>
            <person name="Spormann A.M."/>
            <person name="Op den Camp H."/>
            <person name="Overmann J."/>
            <person name="Amann R."/>
            <person name="Jetten M.S.M."/>
            <person name="Mascher T."/>
            <person name="Medema M.H."/>
            <person name="Devos D.P."/>
            <person name="Kaster A.-K."/>
            <person name="Ovreas L."/>
            <person name="Rohde M."/>
            <person name="Galperin M.Y."/>
            <person name="Jogler C."/>
        </authorList>
    </citation>
    <scope>NUCLEOTIDE SEQUENCE [LARGE SCALE GENOMIC DNA]</scope>
    <source>
        <strain evidence="1 2">Q31a</strain>
    </source>
</reference>
<sequence length="65" mass="7024">MDVMSTRKAEEFAKELAGNTTPLNELQVVMRSLLKSVLERMLNSELDVHLSGGSSDSRTAATLGS</sequence>
<proteinExistence type="predicted"/>
<evidence type="ECO:0008006" key="3">
    <source>
        <dbReference type="Google" id="ProtNLM"/>
    </source>
</evidence>
<evidence type="ECO:0000313" key="1">
    <source>
        <dbReference type="EMBL" id="QDV24179.1"/>
    </source>
</evidence>
<evidence type="ECO:0000313" key="2">
    <source>
        <dbReference type="Proteomes" id="UP000318017"/>
    </source>
</evidence>
<keyword evidence="2" id="KW-1185">Reference proteome</keyword>
<protein>
    <recommendedName>
        <fullName evidence="3">Transposase, Mutator family</fullName>
    </recommendedName>
</protein>
<dbReference type="Proteomes" id="UP000318017">
    <property type="component" value="Chromosome"/>
</dbReference>
<name>A0A518G6H5_9BACT</name>
<dbReference type="KEGG" id="ahel:Q31a_24930"/>
<organism evidence="1 2">
    <name type="scientific">Aureliella helgolandensis</name>
    <dbReference type="NCBI Taxonomy" id="2527968"/>
    <lineage>
        <taxon>Bacteria</taxon>
        <taxon>Pseudomonadati</taxon>
        <taxon>Planctomycetota</taxon>
        <taxon>Planctomycetia</taxon>
        <taxon>Pirellulales</taxon>
        <taxon>Pirellulaceae</taxon>
        <taxon>Aureliella</taxon>
    </lineage>
</organism>
<dbReference type="AlphaFoldDB" id="A0A518G6H5"/>
<dbReference type="EMBL" id="CP036298">
    <property type="protein sequence ID" value="QDV24179.1"/>
    <property type="molecule type" value="Genomic_DNA"/>
</dbReference>